<comment type="caution">
    <text evidence="1">The sequence shown here is derived from an EMBL/GenBank/DDBJ whole genome shotgun (WGS) entry which is preliminary data.</text>
</comment>
<protein>
    <recommendedName>
        <fullName evidence="3">DUF4249 domain-containing protein</fullName>
    </recommendedName>
</protein>
<gene>
    <name evidence="1" type="ORF">GCM10022423_15040</name>
</gene>
<keyword evidence="2" id="KW-1185">Reference proteome</keyword>
<accession>A0ABP7GEZ1</accession>
<evidence type="ECO:0000313" key="1">
    <source>
        <dbReference type="EMBL" id="GAA3764079.1"/>
    </source>
</evidence>
<evidence type="ECO:0008006" key="3">
    <source>
        <dbReference type="Google" id="ProtNLM"/>
    </source>
</evidence>
<proteinExistence type="predicted"/>
<dbReference type="InterPro" id="IPR025345">
    <property type="entry name" value="DUF4249"/>
</dbReference>
<sequence length="391" mass="44174">MKLYTIKNTILLSLLTILFSGCTETYPLLTNTYEEIIVVEATLTNELKKQEIKITKTSKFEDEGVQVEKGAKVIVKDDQNHEYIFEENNGIYVSQSEFEAVSGTNYTLEITTRDGKIYQSTPQTLTTVNPIQSITPALATNKDNETGIQINVNSYDATGTSKYYRYEYEESYKIVAPRWSSLKIIATGPQSVDLINNDPNTRICYSTKKSTDIILMNTNELTEDRVNMPVRFIEENNFIIGHRYSILVKQYVENFEAYTFHKTLKDIASSSSVLSPKQPGLISGNIRCINDSGTKVIGFFDVASFSETRIFFNYTDFFPGKPAPYFNTCDDIPFKFCFGGEDCEGETMIYNISGELMTYIGNSGINYKLVDAVCGDCTSFSSNIKPSFWTE</sequence>
<dbReference type="Proteomes" id="UP001500748">
    <property type="component" value="Unassembled WGS sequence"/>
</dbReference>
<evidence type="ECO:0000313" key="2">
    <source>
        <dbReference type="Proteomes" id="UP001500748"/>
    </source>
</evidence>
<dbReference type="PROSITE" id="PS51257">
    <property type="entry name" value="PROKAR_LIPOPROTEIN"/>
    <property type="match status" value="1"/>
</dbReference>
<reference evidence="2" key="1">
    <citation type="journal article" date="2019" name="Int. J. Syst. Evol. Microbiol.">
        <title>The Global Catalogue of Microorganisms (GCM) 10K type strain sequencing project: providing services to taxonomists for standard genome sequencing and annotation.</title>
        <authorList>
            <consortium name="The Broad Institute Genomics Platform"/>
            <consortium name="The Broad Institute Genome Sequencing Center for Infectious Disease"/>
            <person name="Wu L."/>
            <person name="Ma J."/>
        </authorList>
    </citation>
    <scope>NUCLEOTIDE SEQUENCE [LARGE SCALE GENOMIC DNA]</scope>
    <source>
        <strain evidence="2">JCM 17337</strain>
    </source>
</reference>
<organism evidence="1 2">
    <name type="scientific">Flavobacterium ginsengiterrae</name>
    <dbReference type="NCBI Taxonomy" id="871695"/>
    <lineage>
        <taxon>Bacteria</taxon>
        <taxon>Pseudomonadati</taxon>
        <taxon>Bacteroidota</taxon>
        <taxon>Flavobacteriia</taxon>
        <taxon>Flavobacteriales</taxon>
        <taxon>Flavobacteriaceae</taxon>
        <taxon>Flavobacterium</taxon>
    </lineage>
</organism>
<dbReference type="RefSeq" id="WP_345142402.1">
    <property type="nucleotide sequence ID" value="NZ_BAABDU010000003.1"/>
</dbReference>
<name>A0ABP7GEZ1_9FLAO</name>
<dbReference type="EMBL" id="BAABDU010000003">
    <property type="protein sequence ID" value="GAA3764079.1"/>
    <property type="molecule type" value="Genomic_DNA"/>
</dbReference>
<dbReference type="Pfam" id="PF14054">
    <property type="entry name" value="DUF4249"/>
    <property type="match status" value="1"/>
</dbReference>